<name>A0AC35UF35_9BILA</name>
<reference evidence="2" key="1">
    <citation type="submission" date="2016-11" db="UniProtKB">
        <authorList>
            <consortium name="WormBaseParasite"/>
        </authorList>
    </citation>
    <scope>IDENTIFICATION</scope>
    <source>
        <strain evidence="2">KR3021</strain>
    </source>
</reference>
<protein>
    <submittedName>
        <fullName evidence="2">BEACH domain-containing protein</fullName>
    </submittedName>
</protein>
<dbReference type="Proteomes" id="UP000095286">
    <property type="component" value="Unplaced"/>
</dbReference>
<accession>A0AC35UF35</accession>
<evidence type="ECO:0000313" key="1">
    <source>
        <dbReference type="Proteomes" id="UP000095286"/>
    </source>
</evidence>
<sequence>MTYRARVESIVDLRKIVRNTFVAAEYPKSMKLLYKNTPDESIPEFYDDASIFISVHGDEITDGGNPEPVMEDLIVPDWCDNPSNFITWHKDLLNSDKVSANLDEWIDLTFGYLLSGPEAVKALNVYHSLVETVVSDELRLHGPVQLFKKKHPKKESLPYEQAKHRQYFPYESFNEIMNANAGMAACPLNESFNLQKVVTNITEVKYYVPAYIKESIKSVAICIAEISVPEHSRNLLKSSRTFGKRLDRAKNLVREYFYKLPRNMAELVKTLIIEEAIPNKILSDLESLPNPLINHFNLSYYMSLTHTLISLLYINRYSIQVARVKNRVDKIKALMKDQISIVWDLSTIPNLGVIPLQYFDLILQEPEENISVCYTLFSRISTCENEFKPMLIKTVKKLMYAKELDKNPKLSYLLRTEFLQQLSIRFGNEVFLNEFLSTVIDRIIFVEKEPKIAELAKHACVWMAKRFGPIITAQHIITKLFILLECCCQNVTDTEIRISRYPDHPMDLHIKNITSVFVEIIVMFGPEFIFKQCLPYIKQKFEQASKNLTPNLESFVIGAMTLMPELCDLISARDFLAYLTNDENQGDYNVIIRFIMIPAIRILKANKATFLFSNVNARRLFASKLLSWIFQLIKRVSRDSTERFLRFGVLDELVSPFSQMYRKVSKVQYERIPEVHFNDQVLAIYDADFAKVCLQTCIEETSLEFFMQVVNYYDLIILISGGKPPILKAPNPKNETTEEKTERLSRAQALQENCEGNRKMKNAHQHISKTWVTAIFNTKESAESKAFNTIELANFEGHTNLIKRICVMDLENCFVTASVDTTVKLWTIKPYETLSHCQYSYTGHSKPLLDTRILAHGGLIASTDGILNIWDPFKSTTLHRLSWDESGKKDNINCLVPLSNYTLAASALTDSLIKIFDVRTGSFAYHMCPFNQNQFPTALVKCMSLSSCGTKMATGFTGSGLSLFDIRTGRILSTRTGIISGITSIEWVAQNHFAGLSNDHSTVICEANTLIKPIHKLPENSSALIPMKNQKEFITFYNNNRLKIYNDYNHRPTEIKTKDAIHGGITAGAYMNLNKTWIVGTSSGKIKLFF</sequence>
<dbReference type="WBParaSite" id="RSKR_0001093000.1">
    <property type="protein sequence ID" value="RSKR_0001093000.1"/>
    <property type="gene ID" value="RSKR_0001093000"/>
</dbReference>
<proteinExistence type="predicted"/>
<organism evidence="1 2">
    <name type="scientific">Rhabditophanes sp. KR3021</name>
    <dbReference type="NCBI Taxonomy" id="114890"/>
    <lineage>
        <taxon>Eukaryota</taxon>
        <taxon>Metazoa</taxon>
        <taxon>Ecdysozoa</taxon>
        <taxon>Nematoda</taxon>
        <taxon>Chromadorea</taxon>
        <taxon>Rhabditida</taxon>
        <taxon>Tylenchina</taxon>
        <taxon>Panagrolaimomorpha</taxon>
        <taxon>Strongyloidoidea</taxon>
        <taxon>Alloionematidae</taxon>
        <taxon>Rhabditophanes</taxon>
    </lineage>
</organism>
<evidence type="ECO:0000313" key="2">
    <source>
        <dbReference type="WBParaSite" id="RSKR_0001093000.1"/>
    </source>
</evidence>